<reference evidence="7 8" key="1">
    <citation type="journal article" date="2019" name="Genome Biol. Evol.">
        <title>Insights into the evolution of the New World diploid cottons (Gossypium, subgenus Houzingenia) based on genome sequencing.</title>
        <authorList>
            <person name="Grover C.E."/>
            <person name="Arick M.A. 2nd"/>
            <person name="Thrash A."/>
            <person name="Conover J.L."/>
            <person name="Sanders W.S."/>
            <person name="Peterson D.G."/>
            <person name="Frelichowski J.E."/>
            <person name="Scheffler J.A."/>
            <person name="Scheffler B.E."/>
            <person name="Wendel J.F."/>
        </authorList>
    </citation>
    <scope>NUCLEOTIDE SEQUENCE [LARGE SCALE GENOMIC DNA]</scope>
    <source>
        <strain evidence="7">8</strain>
        <tissue evidence="7">Leaf</tissue>
    </source>
</reference>
<proteinExistence type="predicted"/>
<dbReference type="SUPFAM" id="SSF50677">
    <property type="entry name" value="ValRS/IleRS/LeuRS editing domain"/>
    <property type="match status" value="1"/>
</dbReference>
<evidence type="ECO:0000256" key="1">
    <source>
        <dbReference type="ARBA" id="ARBA00022598"/>
    </source>
</evidence>
<evidence type="ECO:0000259" key="6">
    <source>
        <dbReference type="Pfam" id="PF00133"/>
    </source>
</evidence>
<dbReference type="GO" id="GO:0005524">
    <property type="term" value="F:ATP binding"/>
    <property type="evidence" value="ECO:0007669"/>
    <property type="project" value="UniProtKB-KW"/>
</dbReference>
<dbReference type="PANTHER" id="PTHR42780:SF1">
    <property type="entry name" value="ISOLEUCINE--TRNA LIGASE, CYTOPLASMIC"/>
    <property type="match status" value="1"/>
</dbReference>
<dbReference type="GO" id="GO:0006428">
    <property type="term" value="P:isoleucyl-tRNA aminoacylation"/>
    <property type="evidence" value="ECO:0007669"/>
    <property type="project" value="TreeGrafter"/>
</dbReference>
<evidence type="ECO:0000256" key="4">
    <source>
        <dbReference type="ARBA" id="ARBA00022917"/>
    </source>
</evidence>
<dbReference type="GO" id="GO:0002161">
    <property type="term" value="F:aminoacyl-tRNA deacylase activity"/>
    <property type="evidence" value="ECO:0007669"/>
    <property type="project" value="InterPro"/>
</dbReference>
<organism evidence="7 8">
    <name type="scientific">Gossypium trilobum</name>
    <dbReference type="NCBI Taxonomy" id="34281"/>
    <lineage>
        <taxon>Eukaryota</taxon>
        <taxon>Viridiplantae</taxon>
        <taxon>Streptophyta</taxon>
        <taxon>Embryophyta</taxon>
        <taxon>Tracheophyta</taxon>
        <taxon>Spermatophyta</taxon>
        <taxon>Magnoliopsida</taxon>
        <taxon>eudicotyledons</taxon>
        <taxon>Gunneridae</taxon>
        <taxon>Pentapetalae</taxon>
        <taxon>rosids</taxon>
        <taxon>malvids</taxon>
        <taxon>Malvales</taxon>
        <taxon>Malvaceae</taxon>
        <taxon>Malvoideae</taxon>
        <taxon>Gossypium</taxon>
    </lineage>
</organism>
<keyword evidence="2" id="KW-0547">Nucleotide-binding</keyword>
<gene>
    <name evidence="7" type="ORF">Gotri_006932</name>
</gene>
<comment type="caution">
    <text evidence="7">The sequence shown here is derived from an EMBL/GenBank/DDBJ whole genome shotgun (WGS) entry which is preliminary data.</text>
</comment>
<dbReference type="GO" id="GO:0004822">
    <property type="term" value="F:isoleucine-tRNA ligase activity"/>
    <property type="evidence" value="ECO:0007669"/>
    <property type="project" value="InterPro"/>
</dbReference>
<dbReference type="PANTHER" id="PTHR42780">
    <property type="entry name" value="SOLEUCYL-TRNA SYNTHETASE"/>
    <property type="match status" value="1"/>
</dbReference>
<accession>A0A7J9FJN7</accession>
<dbReference type="InterPro" id="IPR009008">
    <property type="entry name" value="Val/Leu/Ile-tRNA-synth_edit"/>
</dbReference>
<keyword evidence="1" id="KW-0436">Ligase</keyword>
<keyword evidence="3" id="KW-0067">ATP-binding</keyword>
<dbReference type="EMBL" id="JABEZW010219004">
    <property type="protein sequence ID" value="MBA0785499.1"/>
    <property type="molecule type" value="Genomic_DNA"/>
</dbReference>
<keyword evidence="5" id="KW-0030">Aminoacyl-tRNA synthetase</keyword>
<keyword evidence="8" id="KW-1185">Reference proteome</keyword>
<evidence type="ECO:0000313" key="8">
    <source>
        <dbReference type="Proteomes" id="UP000593568"/>
    </source>
</evidence>
<feature type="domain" description="Aminoacyl-tRNA synthetase class Ia" evidence="6">
    <location>
        <begin position="1"/>
        <end position="45"/>
    </location>
</feature>
<protein>
    <recommendedName>
        <fullName evidence="6">Aminoacyl-tRNA synthetase class Ia domain-containing protein</fullName>
    </recommendedName>
</protein>
<dbReference type="InterPro" id="IPR023586">
    <property type="entry name" value="Ile-tRNA-ligase_type2"/>
</dbReference>
<dbReference type="Proteomes" id="UP000593568">
    <property type="component" value="Unassembled WGS sequence"/>
</dbReference>
<dbReference type="Gene3D" id="3.90.740.10">
    <property type="entry name" value="Valyl/Leucyl/Isoleucyl-tRNA synthetase, editing domain"/>
    <property type="match status" value="1"/>
</dbReference>
<evidence type="ECO:0000256" key="5">
    <source>
        <dbReference type="ARBA" id="ARBA00023146"/>
    </source>
</evidence>
<evidence type="ECO:0000313" key="7">
    <source>
        <dbReference type="EMBL" id="MBA0785499.1"/>
    </source>
</evidence>
<dbReference type="AlphaFoldDB" id="A0A7J9FJN7"/>
<keyword evidence="4" id="KW-0648">Protein biosynthesis</keyword>
<dbReference type="InterPro" id="IPR002300">
    <property type="entry name" value="aa-tRNA-synth_Ia"/>
</dbReference>
<evidence type="ECO:0000256" key="2">
    <source>
        <dbReference type="ARBA" id="ARBA00022741"/>
    </source>
</evidence>
<sequence>MDLTFMETVWWVCAQLYKKGLVYKGFKVMPYSTWWKIPLSNFEAGINHCSTSSWSSEAAFRVIADNYTTDDNGTGIVHCAPAFGEDDYRVCIENQIINKGENLIVAVDDDGCLSGKITGFNGRYVKDADKDIIEAL</sequence>
<name>A0A7J9FJN7_9ROSI</name>
<evidence type="ECO:0000256" key="3">
    <source>
        <dbReference type="ARBA" id="ARBA00022840"/>
    </source>
</evidence>
<dbReference type="Pfam" id="PF00133">
    <property type="entry name" value="tRNA-synt_1"/>
    <property type="match status" value="1"/>
</dbReference>